<evidence type="ECO:0000313" key="9">
    <source>
        <dbReference type="Proteomes" id="UP001154312"/>
    </source>
</evidence>
<keyword evidence="4 6" id="KW-1133">Transmembrane helix</keyword>
<evidence type="ECO:0000256" key="2">
    <source>
        <dbReference type="ARBA" id="ARBA00022448"/>
    </source>
</evidence>
<feature type="transmembrane region" description="Helical" evidence="6">
    <location>
        <begin position="352"/>
        <end position="369"/>
    </location>
</feature>
<evidence type="ECO:0000256" key="4">
    <source>
        <dbReference type="ARBA" id="ARBA00022989"/>
    </source>
</evidence>
<feature type="transmembrane region" description="Helical" evidence="6">
    <location>
        <begin position="45"/>
        <end position="65"/>
    </location>
</feature>
<feature type="transmembrane region" description="Helical" evidence="6">
    <location>
        <begin position="223"/>
        <end position="240"/>
    </location>
</feature>
<keyword evidence="2" id="KW-0813">Transport</keyword>
<dbReference type="InterPro" id="IPR020846">
    <property type="entry name" value="MFS_dom"/>
</dbReference>
<keyword evidence="3 6" id="KW-0812">Transmembrane</keyword>
<feature type="transmembrane region" description="Helical" evidence="6">
    <location>
        <begin position="433"/>
        <end position="453"/>
    </location>
</feature>
<dbReference type="Proteomes" id="UP001154312">
    <property type="component" value="Unassembled WGS sequence"/>
</dbReference>
<evidence type="ECO:0000259" key="7">
    <source>
        <dbReference type="PROSITE" id="PS50850"/>
    </source>
</evidence>
<proteinExistence type="predicted"/>
<dbReference type="SUPFAM" id="SSF103473">
    <property type="entry name" value="MFS general substrate transporter"/>
    <property type="match status" value="1"/>
</dbReference>
<dbReference type="CDD" id="cd17321">
    <property type="entry name" value="MFS_MMR_MDR_like"/>
    <property type="match status" value="1"/>
</dbReference>
<feature type="transmembrane region" description="Helical" evidence="6">
    <location>
        <begin position="102"/>
        <end position="123"/>
    </location>
</feature>
<name>A0A9X4H0E1_9FIRM</name>
<dbReference type="PANTHER" id="PTHR42718">
    <property type="entry name" value="MAJOR FACILITATOR SUPERFAMILY MULTIDRUG TRANSPORTER MFSC"/>
    <property type="match status" value="1"/>
</dbReference>
<feature type="transmembrane region" description="Helical" evidence="6">
    <location>
        <begin position="327"/>
        <end position="346"/>
    </location>
</feature>
<dbReference type="InterPro" id="IPR036259">
    <property type="entry name" value="MFS_trans_sf"/>
</dbReference>
<dbReference type="AlphaFoldDB" id="A0A9X4H0E1"/>
<dbReference type="EMBL" id="JAKOAV010000002">
    <property type="protein sequence ID" value="MDF9407155.1"/>
    <property type="molecule type" value="Genomic_DNA"/>
</dbReference>
<protein>
    <submittedName>
        <fullName evidence="8">MFS transporter</fullName>
    </submittedName>
</protein>
<gene>
    <name evidence="8" type="ORF">L7E55_02090</name>
</gene>
<evidence type="ECO:0000256" key="6">
    <source>
        <dbReference type="SAM" id="Phobius"/>
    </source>
</evidence>
<accession>A0A9X4H0E1</accession>
<organism evidence="8 9">
    <name type="scientific">Pelotomaculum isophthalicicum JI</name>
    <dbReference type="NCBI Taxonomy" id="947010"/>
    <lineage>
        <taxon>Bacteria</taxon>
        <taxon>Bacillati</taxon>
        <taxon>Bacillota</taxon>
        <taxon>Clostridia</taxon>
        <taxon>Eubacteriales</taxon>
        <taxon>Desulfotomaculaceae</taxon>
        <taxon>Pelotomaculum</taxon>
    </lineage>
</organism>
<feature type="transmembrane region" description="Helical" evidence="6">
    <location>
        <begin position="261"/>
        <end position="287"/>
    </location>
</feature>
<evidence type="ECO:0000256" key="5">
    <source>
        <dbReference type="ARBA" id="ARBA00023136"/>
    </source>
</evidence>
<feature type="transmembrane region" description="Helical" evidence="6">
    <location>
        <begin position="135"/>
        <end position="154"/>
    </location>
</feature>
<dbReference type="Gene3D" id="1.20.1250.20">
    <property type="entry name" value="MFS general substrate transporter like domains"/>
    <property type="match status" value="1"/>
</dbReference>
<dbReference type="Gene3D" id="1.20.1720.10">
    <property type="entry name" value="Multidrug resistance protein D"/>
    <property type="match status" value="1"/>
</dbReference>
<feature type="transmembrane region" description="Helical" evidence="6">
    <location>
        <begin position="77"/>
        <end position="96"/>
    </location>
</feature>
<dbReference type="PRINTS" id="PR01036">
    <property type="entry name" value="TCRTETB"/>
</dbReference>
<evidence type="ECO:0000313" key="8">
    <source>
        <dbReference type="EMBL" id="MDF9407155.1"/>
    </source>
</evidence>
<sequence>MVQDKALRKYTLITVTLASFMTPFMGSAVNLAIPAIGEQFNSSTYMLSWVVSSYLLSSAALLLPFGRLADILGRKKIFVLGILVFTLSSLLCNLSWSIQALVFFRLLQGAGGAALFSTGMAILTSVFPPQERGKVLGINAATVYTGLSLGPVLGGAMNQHFGWQSIFYLNVLIGLPVMLLAVWKLKAEWADARGERFDLTGATLYSAGLGSLMYGFSSMGTSASAKVFTAAGLILLALFVRRQAMVRQPMLNIKLLSGNTAFAFSNLAALINYSATFAVGFLLSLYLQVIMGYNSQTAGLILLSQPVLMALLSPFAGVLSDRVEPRIVASWGMGLTTIGLALFSFIGKDTQTWFVVANLALLGTGFALFSSPNNNAIMGSVEKQFYGIASSTLGTMRLTGQAASMALATLIIDLHIGGVQLNAADPGLLIKSLNISFVIFAVACFGGIFASLARGNMITPRAQKSPAD</sequence>
<dbReference type="Pfam" id="PF07690">
    <property type="entry name" value="MFS_1"/>
    <property type="match status" value="2"/>
</dbReference>
<dbReference type="PANTHER" id="PTHR42718:SF9">
    <property type="entry name" value="MAJOR FACILITATOR SUPERFAMILY MULTIDRUG TRANSPORTER MFSC"/>
    <property type="match status" value="1"/>
</dbReference>
<feature type="transmembrane region" description="Helical" evidence="6">
    <location>
        <begin position="197"/>
        <end position="217"/>
    </location>
</feature>
<feature type="transmembrane region" description="Helical" evidence="6">
    <location>
        <begin position="299"/>
        <end position="320"/>
    </location>
</feature>
<dbReference type="GO" id="GO:0005886">
    <property type="term" value="C:plasma membrane"/>
    <property type="evidence" value="ECO:0007669"/>
    <property type="project" value="UniProtKB-SubCell"/>
</dbReference>
<dbReference type="PROSITE" id="PS50850">
    <property type="entry name" value="MFS"/>
    <property type="match status" value="1"/>
</dbReference>
<dbReference type="InterPro" id="IPR011701">
    <property type="entry name" value="MFS"/>
</dbReference>
<comment type="caution">
    <text evidence="8">The sequence shown here is derived from an EMBL/GenBank/DDBJ whole genome shotgun (WGS) entry which is preliminary data.</text>
</comment>
<feature type="domain" description="Major facilitator superfamily (MFS) profile" evidence="7">
    <location>
        <begin position="11"/>
        <end position="459"/>
    </location>
</feature>
<reference evidence="8" key="1">
    <citation type="submission" date="2022-02" db="EMBL/GenBank/DDBJ databases">
        <authorList>
            <person name="Leng L."/>
        </authorList>
    </citation>
    <scope>NUCLEOTIDE SEQUENCE</scope>
    <source>
        <strain evidence="8">JI</strain>
    </source>
</reference>
<feature type="transmembrane region" description="Helical" evidence="6">
    <location>
        <begin position="166"/>
        <end position="185"/>
    </location>
</feature>
<evidence type="ECO:0000256" key="3">
    <source>
        <dbReference type="ARBA" id="ARBA00022692"/>
    </source>
</evidence>
<feature type="transmembrane region" description="Helical" evidence="6">
    <location>
        <begin position="12"/>
        <end position="33"/>
    </location>
</feature>
<evidence type="ECO:0000256" key="1">
    <source>
        <dbReference type="ARBA" id="ARBA00004651"/>
    </source>
</evidence>
<keyword evidence="9" id="KW-1185">Reference proteome</keyword>
<keyword evidence="5 6" id="KW-0472">Membrane</keyword>
<comment type="subcellular location">
    <subcellularLocation>
        <location evidence="1">Cell membrane</location>
        <topology evidence="1">Multi-pass membrane protein</topology>
    </subcellularLocation>
</comment>
<dbReference type="RefSeq" id="WP_277442332.1">
    <property type="nucleotide sequence ID" value="NZ_JAKOAV010000002.1"/>
</dbReference>
<dbReference type="GO" id="GO:0022857">
    <property type="term" value="F:transmembrane transporter activity"/>
    <property type="evidence" value="ECO:0007669"/>
    <property type="project" value="InterPro"/>
</dbReference>